<sequence length="23" mass="2468">TRCASRSRRPRPTRCSPGAASPP</sequence>
<feature type="non-terminal residue" evidence="2">
    <location>
        <position position="1"/>
    </location>
</feature>
<evidence type="ECO:0000256" key="1">
    <source>
        <dbReference type="SAM" id="MobiDB-lite"/>
    </source>
</evidence>
<feature type="non-terminal residue" evidence="2">
    <location>
        <position position="23"/>
    </location>
</feature>
<accession>A0A6J4RHW7</accession>
<evidence type="ECO:0000313" key="2">
    <source>
        <dbReference type="EMBL" id="CAA9471570.1"/>
    </source>
</evidence>
<protein>
    <submittedName>
        <fullName evidence="2">Uncharacterized protein</fullName>
    </submittedName>
</protein>
<proteinExistence type="predicted"/>
<feature type="compositionally biased region" description="Basic residues" evidence="1">
    <location>
        <begin position="1"/>
        <end position="12"/>
    </location>
</feature>
<dbReference type="AlphaFoldDB" id="A0A6J4RHW7"/>
<feature type="region of interest" description="Disordered" evidence="1">
    <location>
        <begin position="1"/>
        <end position="23"/>
    </location>
</feature>
<reference evidence="2" key="1">
    <citation type="submission" date="2020-02" db="EMBL/GenBank/DDBJ databases">
        <authorList>
            <person name="Meier V. D."/>
        </authorList>
    </citation>
    <scope>NUCLEOTIDE SEQUENCE</scope>
    <source>
        <strain evidence="2">AVDCRST_MAG65</strain>
    </source>
</reference>
<name>A0A6J4RHW7_9ACTN</name>
<dbReference type="EMBL" id="CADCVL010000133">
    <property type="protein sequence ID" value="CAA9471570.1"/>
    <property type="molecule type" value="Genomic_DNA"/>
</dbReference>
<organism evidence="2">
    <name type="scientific">uncultured Solirubrobacteraceae bacterium</name>
    <dbReference type="NCBI Taxonomy" id="1162706"/>
    <lineage>
        <taxon>Bacteria</taxon>
        <taxon>Bacillati</taxon>
        <taxon>Actinomycetota</taxon>
        <taxon>Thermoleophilia</taxon>
        <taxon>Solirubrobacterales</taxon>
        <taxon>Solirubrobacteraceae</taxon>
        <taxon>environmental samples</taxon>
    </lineage>
</organism>
<gene>
    <name evidence="2" type="ORF">AVDCRST_MAG65-802</name>
</gene>